<comment type="caution">
    <text evidence="1">The sequence shown here is derived from an EMBL/GenBank/DDBJ whole genome shotgun (WGS) entry which is preliminary data.</text>
</comment>
<dbReference type="Gene3D" id="3.90.1170.40">
    <property type="entry name" value="Molybdopterin biosynthesis MoaE subunit"/>
    <property type="match status" value="1"/>
</dbReference>
<dbReference type="GO" id="GO:0006777">
    <property type="term" value="P:Mo-molybdopterin cofactor biosynthetic process"/>
    <property type="evidence" value="ECO:0007669"/>
    <property type="project" value="InterPro"/>
</dbReference>
<evidence type="ECO:0008006" key="3">
    <source>
        <dbReference type="Google" id="ProtNLM"/>
    </source>
</evidence>
<name>A0AAW1V270_9CUCU</name>
<dbReference type="Proteomes" id="UP001431783">
    <property type="component" value="Unassembled WGS sequence"/>
</dbReference>
<protein>
    <recommendedName>
        <fullName evidence="3">Molybdopterin synthase catalytic subunit</fullName>
    </recommendedName>
</protein>
<dbReference type="InterPro" id="IPR003448">
    <property type="entry name" value="Mopterin_biosynth_MoaE"/>
</dbReference>
<organism evidence="1 2">
    <name type="scientific">Henosepilachna vigintioctopunctata</name>
    <dbReference type="NCBI Taxonomy" id="420089"/>
    <lineage>
        <taxon>Eukaryota</taxon>
        <taxon>Metazoa</taxon>
        <taxon>Ecdysozoa</taxon>
        <taxon>Arthropoda</taxon>
        <taxon>Hexapoda</taxon>
        <taxon>Insecta</taxon>
        <taxon>Pterygota</taxon>
        <taxon>Neoptera</taxon>
        <taxon>Endopterygota</taxon>
        <taxon>Coleoptera</taxon>
        <taxon>Polyphaga</taxon>
        <taxon>Cucujiformia</taxon>
        <taxon>Coccinelloidea</taxon>
        <taxon>Coccinellidae</taxon>
        <taxon>Epilachninae</taxon>
        <taxon>Epilachnini</taxon>
        <taxon>Henosepilachna</taxon>
    </lineage>
</organism>
<dbReference type="Pfam" id="PF02391">
    <property type="entry name" value="MoaE"/>
    <property type="match status" value="1"/>
</dbReference>
<dbReference type="AlphaFoldDB" id="A0AAW1V270"/>
<keyword evidence="2" id="KW-1185">Reference proteome</keyword>
<dbReference type="PANTHER" id="PTHR23404">
    <property type="entry name" value="MOLYBDOPTERIN SYNTHASE RELATED"/>
    <property type="match status" value="1"/>
</dbReference>
<accession>A0AAW1V270</accession>
<evidence type="ECO:0000313" key="1">
    <source>
        <dbReference type="EMBL" id="KAK9889782.1"/>
    </source>
</evidence>
<dbReference type="InterPro" id="IPR036563">
    <property type="entry name" value="MoaE_sf"/>
</dbReference>
<dbReference type="SUPFAM" id="SSF54690">
    <property type="entry name" value="Molybdopterin synthase subunit MoaE"/>
    <property type="match status" value="1"/>
</dbReference>
<gene>
    <name evidence="1" type="ORF">WA026_007159</name>
</gene>
<sequence>MNYFKFTNDKLSNADVRELVTSSSCARVVVGNDSASGIFENKNVSSLLWRSFEQKALKTLTDLCHGMRNQWQSVENIAIYHRLGPVPLKEAAVIIAVSSSYSEDATTATAWCIEQLKNLVPIWEKEMYEEDSTEWKENKDSLHSRPKPKRRRINLEQKVEIPYIPRHFQKIHATKAELHRRIEAFQKMKRNEVDVKNIAEFCTVDRSSEFKCARIDSTMKKRTDSKGHVQVDRVLNTYYDRDQFNSEYLTKYIPPNGVEERLQNLESQLSLEIPFQMNIYKRLELVEDRMLLTESISPEYAKFWVKGNTIYPKPIEKKKFSIEEIDALIKDLENQVD</sequence>
<dbReference type="EMBL" id="JARQZJ010000123">
    <property type="protein sequence ID" value="KAK9889782.1"/>
    <property type="molecule type" value="Genomic_DNA"/>
</dbReference>
<evidence type="ECO:0000313" key="2">
    <source>
        <dbReference type="Proteomes" id="UP001431783"/>
    </source>
</evidence>
<reference evidence="1 2" key="1">
    <citation type="submission" date="2023-03" db="EMBL/GenBank/DDBJ databases">
        <title>Genome insight into feeding habits of ladybird beetles.</title>
        <authorList>
            <person name="Li H.-S."/>
            <person name="Huang Y.-H."/>
            <person name="Pang H."/>
        </authorList>
    </citation>
    <scope>NUCLEOTIDE SEQUENCE [LARGE SCALE GENOMIC DNA]</scope>
    <source>
        <strain evidence="1">SYSU_2023b</strain>
        <tissue evidence="1">Whole body</tissue>
    </source>
</reference>
<proteinExistence type="predicted"/>